<dbReference type="EMBL" id="LUUK01000168">
    <property type="protein sequence ID" value="OAI18423.1"/>
    <property type="molecule type" value="Genomic_DNA"/>
</dbReference>
<dbReference type="RefSeq" id="WP_064028618.1">
    <property type="nucleotide sequence ID" value="NZ_LUUK01000168.1"/>
</dbReference>
<dbReference type="OrthoDB" id="5568673at2"/>
<evidence type="ECO:0000256" key="1">
    <source>
        <dbReference type="SAM" id="MobiDB-lite"/>
    </source>
</evidence>
<keyword evidence="2" id="KW-0472">Membrane</keyword>
<name>A0A177NM05_9GAMM</name>
<feature type="transmembrane region" description="Helical" evidence="2">
    <location>
        <begin position="54"/>
        <end position="74"/>
    </location>
</feature>
<evidence type="ECO:0000313" key="3">
    <source>
        <dbReference type="EMBL" id="OAI18423.1"/>
    </source>
</evidence>
<reference evidence="4" key="1">
    <citation type="submission" date="2016-03" db="EMBL/GenBank/DDBJ databases">
        <authorList>
            <person name="Heylen K."/>
            <person name="De Vos P."/>
            <person name="Vekeman B."/>
        </authorList>
    </citation>
    <scope>NUCLEOTIDE SEQUENCE [LARGE SCALE GENOMIC DNA]</scope>
    <source>
        <strain evidence="4">R-45383</strain>
    </source>
</reference>
<evidence type="ECO:0000256" key="2">
    <source>
        <dbReference type="SAM" id="Phobius"/>
    </source>
</evidence>
<sequence>MSLEENTNDTENSSPAEEPNQPASIAEPAAAPVEAGAANALATILALKESNPKVFYGGVGGVALLLLLMIFSGGSNPKLPVHQQKPLVVGQSYVLKSPNTYDPNATVRLVGVPGSLAAYDDTEENDRDGACKHMPMNSPVKLLQIQNDTTDKNLVWAEVEITASGECQGRRAWTSGINLQ</sequence>
<keyword evidence="2" id="KW-1133">Transmembrane helix</keyword>
<keyword evidence="2" id="KW-0812">Transmembrane</keyword>
<protein>
    <submittedName>
        <fullName evidence="3">Uncharacterized protein</fullName>
    </submittedName>
</protein>
<dbReference type="STRING" id="702114.A1355_05890"/>
<keyword evidence="4" id="KW-1185">Reference proteome</keyword>
<dbReference type="AlphaFoldDB" id="A0A177NM05"/>
<feature type="region of interest" description="Disordered" evidence="1">
    <location>
        <begin position="1"/>
        <end position="25"/>
    </location>
</feature>
<dbReference type="Proteomes" id="UP000077628">
    <property type="component" value="Unassembled WGS sequence"/>
</dbReference>
<organism evidence="3 4">
    <name type="scientific">Methylomonas koyamae</name>
    <dbReference type="NCBI Taxonomy" id="702114"/>
    <lineage>
        <taxon>Bacteria</taxon>
        <taxon>Pseudomonadati</taxon>
        <taxon>Pseudomonadota</taxon>
        <taxon>Gammaproteobacteria</taxon>
        <taxon>Methylococcales</taxon>
        <taxon>Methylococcaceae</taxon>
        <taxon>Methylomonas</taxon>
    </lineage>
</organism>
<accession>A0A177NM05</accession>
<comment type="caution">
    <text evidence="3">The sequence shown here is derived from an EMBL/GenBank/DDBJ whole genome shotgun (WGS) entry which is preliminary data.</text>
</comment>
<evidence type="ECO:0000313" key="4">
    <source>
        <dbReference type="Proteomes" id="UP000077628"/>
    </source>
</evidence>
<proteinExistence type="predicted"/>
<gene>
    <name evidence="3" type="ORF">A1355_05890</name>
</gene>